<feature type="binding site" evidence="6">
    <location>
        <position position="162"/>
    </location>
    <ligand>
        <name>Zn(2+)</name>
        <dbReference type="ChEBI" id="CHEBI:29105"/>
        <note>catalytic</note>
    </ligand>
</feature>
<dbReference type="GO" id="GO:0004222">
    <property type="term" value="F:metalloendopeptidase activity"/>
    <property type="evidence" value="ECO:0007669"/>
    <property type="project" value="UniProtKB-UniRule"/>
</dbReference>
<dbReference type="SUPFAM" id="SSF55486">
    <property type="entry name" value="Metalloproteases ('zincins'), catalytic domain"/>
    <property type="match status" value="1"/>
</dbReference>
<evidence type="ECO:0000313" key="9">
    <source>
        <dbReference type="EMBL" id="KAG5685084.1"/>
    </source>
</evidence>
<dbReference type="Proteomes" id="UP001107558">
    <property type="component" value="Chromosome 1"/>
</dbReference>
<gene>
    <name evidence="9" type="ORF">PVAND_014285</name>
</gene>
<keyword evidence="7" id="KW-0732">Signal</keyword>
<dbReference type="InterPro" id="IPR006026">
    <property type="entry name" value="Peptidase_Metallo"/>
</dbReference>
<evidence type="ECO:0000313" key="10">
    <source>
        <dbReference type="Proteomes" id="UP001107558"/>
    </source>
</evidence>
<dbReference type="InterPro" id="IPR001506">
    <property type="entry name" value="Peptidase_M12A"/>
</dbReference>
<dbReference type="SMART" id="SM00235">
    <property type="entry name" value="ZnMc"/>
    <property type="match status" value="1"/>
</dbReference>
<keyword evidence="3 6" id="KW-0378">Hydrolase</keyword>
<keyword evidence="10" id="KW-1185">Reference proteome</keyword>
<dbReference type="PROSITE" id="PS51864">
    <property type="entry name" value="ASTACIN"/>
    <property type="match status" value="1"/>
</dbReference>
<evidence type="ECO:0000256" key="5">
    <source>
        <dbReference type="ARBA" id="ARBA00023049"/>
    </source>
</evidence>
<dbReference type="InterPro" id="IPR034035">
    <property type="entry name" value="Astacin-like_dom"/>
</dbReference>
<keyword evidence="4 6" id="KW-0862">Zinc</keyword>
<evidence type="ECO:0000256" key="7">
    <source>
        <dbReference type="RuleBase" id="RU361183"/>
    </source>
</evidence>
<dbReference type="EMBL" id="JADBJN010000001">
    <property type="protein sequence ID" value="KAG5685084.1"/>
    <property type="molecule type" value="Genomic_DNA"/>
</dbReference>
<evidence type="ECO:0000256" key="3">
    <source>
        <dbReference type="ARBA" id="ARBA00022801"/>
    </source>
</evidence>
<dbReference type="Pfam" id="PF01400">
    <property type="entry name" value="Astacin"/>
    <property type="match status" value="1"/>
</dbReference>
<comment type="cofactor">
    <cofactor evidence="6 7">
        <name>Zn(2+)</name>
        <dbReference type="ChEBI" id="CHEBI:29105"/>
    </cofactor>
    <text evidence="6 7">Binds 1 zinc ion per subunit.</text>
</comment>
<dbReference type="InterPro" id="IPR024079">
    <property type="entry name" value="MetalloPept_cat_dom_sf"/>
</dbReference>
<protein>
    <recommendedName>
        <fullName evidence="7">Metalloendopeptidase</fullName>
        <ecNumber evidence="7">3.4.24.-</ecNumber>
    </recommendedName>
</protein>
<sequence>MTLDKFAVLLIFELVIGSVDNYKIYQFNTSNRDASLKYIITLPNNQRNTMKTFHSDPGTGIRNQRYRWPRLGNKIVVPFTLDSSADFTKLQIAKIYSAMRHISDRTCIKFKWRSTEIDYLSIYSGKWCMSYVGRIGGKQGLSLERSASCSNHIGTIIHELVHALGFFHMQNHANRDQYVSVINENISDDGVNQFQKIAAWEATNFGTPYDYFSIMHYGMYVFSKNGKPTILTHGGKYNQIIGQNSKLSEGDIKRIRNMYRCNCVEKRGYKMC</sequence>
<dbReference type="GO" id="GO:0008270">
    <property type="term" value="F:zinc ion binding"/>
    <property type="evidence" value="ECO:0007669"/>
    <property type="project" value="UniProtKB-UniRule"/>
</dbReference>
<dbReference type="OrthoDB" id="291007at2759"/>
<dbReference type="GO" id="GO:0006508">
    <property type="term" value="P:proteolysis"/>
    <property type="evidence" value="ECO:0007669"/>
    <property type="project" value="UniProtKB-KW"/>
</dbReference>
<dbReference type="PANTHER" id="PTHR10127">
    <property type="entry name" value="DISCOIDIN, CUB, EGF, LAMININ , AND ZINC METALLOPROTEASE DOMAIN CONTAINING"/>
    <property type="match status" value="1"/>
</dbReference>
<organism evidence="9 10">
    <name type="scientific">Polypedilum vanderplanki</name>
    <name type="common">Sleeping chironomid midge</name>
    <dbReference type="NCBI Taxonomy" id="319348"/>
    <lineage>
        <taxon>Eukaryota</taxon>
        <taxon>Metazoa</taxon>
        <taxon>Ecdysozoa</taxon>
        <taxon>Arthropoda</taxon>
        <taxon>Hexapoda</taxon>
        <taxon>Insecta</taxon>
        <taxon>Pterygota</taxon>
        <taxon>Neoptera</taxon>
        <taxon>Endopterygota</taxon>
        <taxon>Diptera</taxon>
        <taxon>Nematocera</taxon>
        <taxon>Chironomoidea</taxon>
        <taxon>Chironomidae</taxon>
        <taxon>Chironominae</taxon>
        <taxon>Polypedilum</taxon>
        <taxon>Polypedilum</taxon>
    </lineage>
</organism>
<comment type="caution">
    <text evidence="9">The sequence shown here is derived from an EMBL/GenBank/DDBJ whole genome shotgun (WGS) entry which is preliminary data.</text>
</comment>
<dbReference type="AlphaFoldDB" id="A0A9J6CT15"/>
<feature type="chain" id="PRO_5039962337" description="Metalloendopeptidase" evidence="7">
    <location>
        <begin position="22"/>
        <end position="272"/>
    </location>
</feature>
<evidence type="ECO:0000259" key="8">
    <source>
        <dbReference type="PROSITE" id="PS51864"/>
    </source>
</evidence>
<feature type="binding site" evidence="6">
    <location>
        <position position="168"/>
    </location>
    <ligand>
        <name>Zn(2+)</name>
        <dbReference type="ChEBI" id="CHEBI:29105"/>
        <note>catalytic</note>
    </ligand>
</feature>
<dbReference type="PRINTS" id="PR00480">
    <property type="entry name" value="ASTACIN"/>
</dbReference>
<feature type="binding site" evidence="6">
    <location>
        <position position="158"/>
    </location>
    <ligand>
        <name>Zn(2+)</name>
        <dbReference type="ChEBI" id="CHEBI:29105"/>
        <note>catalytic</note>
    </ligand>
</feature>
<keyword evidence="1 6" id="KW-0645">Protease</keyword>
<feature type="signal peptide" evidence="7">
    <location>
        <begin position="1"/>
        <end position="21"/>
    </location>
</feature>
<keyword evidence="2 6" id="KW-0479">Metal-binding</keyword>
<evidence type="ECO:0000256" key="4">
    <source>
        <dbReference type="ARBA" id="ARBA00022833"/>
    </source>
</evidence>
<evidence type="ECO:0000256" key="1">
    <source>
        <dbReference type="ARBA" id="ARBA00022670"/>
    </source>
</evidence>
<dbReference type="Gene3D" id="3.40.390.10">
    <property type="entry name" value="Collagenase (Catalytic Domain)"/>
    <property type="match status" value="1"/>
</dbReference>
<proteinExistence type="predicted"/>
<accession>A0A9J6CT15</accession>
<comment type="caution">
    <text evidence="6">Lacks conserved residue(s) required for the propagation of feature annotation.</text>
</comment>
<name>A0A9J6CT15_POLVA</name>
<keyword evidence="5 6" id="KW-0482">Metalloprotease</keyword>
<evidence type="ECO:0000256" key="6">
    <source>
        <dbReference type="PROSITE-ProRule" id="PRU01211"/>
    </source>
</evidence>
<feature type="domain" description="Peptidase M12A" evidence="8">
    <location>
        <begin position="59"/>
        <end position="262"/>
    </location>
</feature>
<evidence type="ECO:0000256" key="2">
    <source>
        <dbReference type="ARBA" id="ARBA00022723"/>
    </source>
</evidence>
<dbReference type="PANTHER" id="PTHR10127:SF780">
    <property type="entry name" value="METALLOENDOPEPTIDASE"/>
    <property type="match status" value="1"/>
</dbReference>
<dbReference type="CDD" id="cd04280">
    <property type="entry name" value="ZnMc_astacin_like"/>
    <property type="match status" value="1"/>
</dbReference>
<dbReference type="EC" id="3.4.24.-" evidence="7"/>
<reference evidence="9" key="1">
    <citation type="submission" date="2021-03" db="EMBL/GenBank/DDBJ databases">
        <title>Chromosome level genome of the anhydrobiotic midge Polypedilum vanderplanki.</title>
        <authorList>
            <person name="Yoshida Y."/>
            <person name="Kikawada T."/>
            <person name="Gusev O."/>
        </authorList>
    </citation>
    <scope>NUCLEOTIDE SEQUENCE</scope>
    <source>
        <strain evidence="9">NIAS01</strain>
        <tissue evidence="9">Whole body or cell culture</tissue>
    </source>
</reference>
<feature type="active site" evidence="6">
    <location>
        <position position="159"/>
    </location>
</feature>